<evidence type="ECO:0000256" key="1">
    <source>
        <dbReference type="ARBA" id="ARBA00022676"/>
    </source>
</evidence>
<keyword evidence="1" id="KW-0328">Glycosyltransferase</keyword>
<keyword evidence="6" id="KW-1185">Reference proteome</keyword>
<dbReference type="RefSeq" id="WP_221519909.1">
    <property type="nucleotide sequence ID" value="NZ_JACHMB010000001.1"/>
</dbReference>
<protein>
    <submittedName>
        <fullName evidence="5">Glycosyltransferase involved in cell wall biosynthesis</fullName>
    </submittedName>
</protein>
<dbReference type="EMBL" id="JACHMB010000001">
    <property type="protein sequence ID" value="MBB5782797.1"/>
    <property type="molecule type" value="Genomic_DNA"/>
</dbReference>
<evidence type="ECO:0000259" key="3">
    <source>
        <dbReference type="Pfam" id="PF00534"/>
    </source>
</evidence>
<reference evidence="5 6" key="1">
    <citation type="submission" date="2020-08" db="EMBL/GenBank/DDBJ databases">
        <title>Sequencing the genomes of 1000 actinobacteria strains.</title>
        <authorList>
            <person name="Klenk H.-P."/>
        </authorList>
    </citation>
    <scope>NUCLEOTIDE SEQUENCE [LARGE SCALE GENOMIC DNA]</scope>
    <source>
        <strain evidence="5 6">DSM 45507</strain>
    </source>
</reference>
<dbReference type="GO" id="GO:0016757">
    <property type="term" value="F:glycosyltransferase activity"/>
    <property type="evidence" value="ECO:0007669"/>
    <property type="project" value="UniProtKB-KW"/>
</dbReference>
<accession>A0A7W9GFH7</accession>
<dbReference type="Pfam" id="PF00534">
    <property type="entry name" value="Glycos_transf_1"/>
    <property type="match status" value="1"/>
</dbReference>
<dbReference type="Gene3D" id="3.40.50.2000">
    <property type="entry name" value="Glycogen Phosphorylase B"/>
    <property type="match status" value="2"/>
</dbReference>
<dbReference type="InterPro" id="IPR001296">
    <property type="entry name" value="Glyco_trans_1"/>
</dbReference>
<name>A0A7W9GFH7_9ACTN</name>
<gene>
    <name evidence="5" type="ORF">HD596_009553</name>
</gene>
<dbReference type="InterPro" id="IPR028098">
    <property type="entry name" value="Glyco_trans_4-like_N"/>
</dbReference>
<dbReference type="SUPFAM" id="SSF53756">
    <property type="entry name" value="UDP-Glycosyltransferase/glycogen phosphorylase"/>
    <property type="match status" value="1"/>
</dbReference>
<sequence>MSVRSRLHIAMVAPPWFEVPPRAYGGIEAVLNDLVQALLKLGHQVTLIGAGRPGTAARFLATYPEPPSSRVGESLPEVVHAAHVARMLEDLDVDVVHDHSLAGPLTAAGRPVPTVVTVHGAAQGELADYYRQLGDAVALVSISTSQRLQAPDLNWVGTVHNAIDVTTFPFKERKEDYTLFLGRFSPDKGPHLAIDAARAAGRRILLAGKLTEPSERAYFDTHIRPRLGDDAVYVGEADGAAKRKLLVNARCLLFPIQWEEPFGMVMIESMACGTPVVALRGGAVPEVVEPGVTGFVCADPAELPAAIDAAGDLSPAECRAHVIRHFDAVSMARGYEKIYEQLIDDRHPTPIAA</sequence>
<feature type="domain" description="Glycosyl transferase family 1" evidence="3">
    <location>
        <begin position="172"/>
        <end position="307"/>
    </location>
</feature>
<keyword evidence="2 5" id="KW-0808">Transferase</keyword>
<dbReference type="Pfam" id="PF13439">
    <property type="entry name" value="Glyco_transf_4"/>
    <property type="match status" value="1"/>
</dbReference>
<dbReference type="CDD" id="cd03802">
    <property type="entry name" value="GT4_AviGT4-like"/>
    <property type="match status" value="1"/>
</dbReference>
<evidence type="ECO:0000256" key="2">
    <source>
        <dbReference type="ARBA" id="ARBA00022679"/>
    </source>
</evidence>
<comment type="caution">
    <text evidence="5">The sequence shown here is derived from an EMBL/GenBank/DDBJ whole genome shotgun (WGS) entry which is preliminary data.</text>
</comment>
<feature type="domain" description="Glycosyltransferase subfamily 4-like N-terminal" evidence="4">
    <location>
        <begin position="24"/>
        <end position="165"/>
    </location>
</feature>
<evidence type="ECO:0000259" key="4">
    <source>
        <dbReference type="Pfam" id="PF13439"/>
    </source>
</evidence>
<dbReference type="PANTHER" id="PTHR12526:SF595">
    <property type="entry name" value="BLL5217 PROTEIN"/>
    <property type="match status" value="1"/>
</dbReference>
<dbReference type="Proteomes" id="UP000579153">
    <property type="component" value="Unassembled WGS sequence"/>
</dbReference>
<dbReference type="AlphaFoldDB" id="A0A7W9GFH7"/>
<organism evidence="5 6">
    <name type="scientific">Nonomuraea jabiensis</name>
    <dbReference type="NCBI Taxonomy" id="882448"/>
    <lineage>
        <taxon>Bacteria</taxon>
        <taxon>Bacillati</taxon>
        <taxon>Actinomycetota</taxon>
        <taxon>Actinomycetes</taxon>
        <taxon>Streptosporangiales</taxon>
        <taxon>Streptosporangiaceae</taxon>
        <taxon>Nonomuraea</taxon>
    </lineage>
</organism>
<evidence type="ECO:0000313" key="5">
    <source>
        <dbReference type="EMBL" id="MBB5782797.1"/>
    </source>
</evidence>
<dbReference type="PANTHER" id="PTHR12526">
    <property type="entry name" value="GLYCOSYLTRANSFERASE"/>
    <property type="match status" value="1"/>
</dbReference>
<evidence type="ECO:0000313" key="6">
    <source>
        <dbReference type="Proteomes" id="UP000579153"/>
    </source>
</evidence>
<proteinExistence type="predicted"/>